<dbReference type="PANTHER" id="PTHR45266">
    <property type="entry name" value="OXALOACETATE DECARBOXYLASE ALPHA CHAIN"/>
    <property type="match status" value="1"/>
</dbReference>
<dbReference type="InterPro" id="IPR050709">
    <property type="entry name" value="Biotin_Carboxyl_Carrier/Decarb"/>
</dbReference>
<name>A0A1G8SDC8_9RHOB</name>
<dbReference type="AlphaFoldDB" id="A0A1G8SDC8"/>
<dbReference type="NCBIfam" id="NF004547">
    <property type="entry name" value="PRK05889.1"/>
    <property type="match status" value="1"/>
</dbReference>
<dbReference type="FunFam" id="2.40.50.100:FF:000003">
    <property type="entry name" value="Acetyl-CoA carboxylase biotin carboxyl carrier protein"/>
    <property type="match status" value="1"/>
</dbReference>
<dbReference type="RefSeq" id="WP_050930074.1">
    <property type="nucleotide sequence ID" value="NZ_FNEB01000011.1"/>
</dbReference>
<dbReference type="OrthoDB" id="163546at2"/>
<accession>A0A1G8SDC8</accession>
<dbReference type="InterPro" id="IPR000089">
    <property type="entry name" value="Biotin_lipoyl"/>
</dbReference>
<reference evidence="3 4" key="1">
    <citation type="submission" date="2016-10" db="EMBL/GenBank/DDBJ databases">
        <authorList>
            <person name="de Groot N.N."/>
        </authorList>
    </citation>
    <scope>NUCLEOTIDE SEQUENCE [LARGE SCALE GENOMIC DNA]</scope>
    <source>
        <strain evidence="3 4">DSM 28010</strain>
    </source>
</reference>
<sequence>MSLINVESELAGTVWSIPVSPGETVEEDDPLVMVESMKMEIPISAPRDGVVKEIKVAEGDLISAGQVVVILES</sequence>
<dbReference type="Pfam" id="PF00364">
    <property type="entry name" value="Biotin_lipoyl"/>
    <property type="match status" value="1"/>
</dbReference>
<dbReference type="Proteomes" id="UP000199340">
    <property type="component" value="Unassembled WGS sequence"/>
</dbReference>
<dbReference type="EMBL" id="FNEB01000011">
    <property type="protein sequence ID" value="SDJ27228.1"/>
    <property type="molecule type" value="Genomic_DNA"/>
</dbReference>
<feature type="domain" description="Lipoyl-binding" evidence="2">
    <location>
        <begin position="1"/>
        <end position="72"/>
    </location>
</feature>
<gene>
    <name evidence="3" type="ORF">SAMN05421850_11138</name>
</gene>
<keyword evidence="4" id="KW-1185">Reference proteome</keyword>
<dbReference type="PANTHER" id="PTHR45266:SF3">
    <property type="entry name" value="OXALOACETATE DECARBOXYLASE ALPHA CHAIN"/>
    <property type="match status" value="1"/>
</dbReference>
<dbReference type="CDD" id="cd06850">
    <property type="entry name" value="biotinyl_domain"/>
    <property type="match status" value="1"/>
</dbReference>
<evidence type="ECO:0000259" key="2">
    <source>
        <dbReference type="PROSITE" id="PS50968"/>
    </source>
</evidence>
<evidence type="ECO:0000313" key="4">
    <source>
        <dbReference type="Proteomes" id="UP000199340"/>
    </source>
</evidence>
<evidence type="ECO:0000256" key="1">
    <source>
        <dbReference type="ARBA" id="ARBA00023267"/>
    </source>
</evidence>
<keyword evidence="1" id="KW-0092">Biotin</keyword>
<evidence type="ECO:0000313" key="3">
    <source>
        <dbReference type="EMBL" id="SDJ27228.1"/>
    </source>
</evidence>
<dbReference type="InterPro" id="IPR011053">
    <property type="entry name" value="Single_hybrid_motif"/>
</dbReference>
<dbReference type="SUPFAM" id="SSF51230">
    <property type="entry name" value="Single hybrid motif"/>
    <property type="match status" value="1"/>
</dbReference>
<proteinExistence type="predicted"/>
<dbReference type="Gene3D" id="2.40.50.100">
    <property type="match status" value="1"/>
</dbReference>
<dbReference type="STRING" id="490829.SAMN05421850_11138"/>
<protein>
    <submittedName>
        <fullName evidence="3">Urea carboxylase</fullName>
    </submittedName>
</protein>
<dbReference type="PROSITE" id="PS50968">
    <property type="entry name" value="BIOTINYL_LIPOYL"/>
    <property type="match status" value="1"/>
</dbReference>
<organism evidence="3 4">
    <name type="scientific">Lutimaribacter saemankumensis</name>
    <dbReference type="NCBI Taxonomy" id="490829"/>
    <lineage>
        <taxon>Bacteria</taxon>
        <taxon>Pseudomonadati</taxon>
        <taxon>Pseudomonadota</taxon>
        <taxon>Alphaproteobacteria</taxon>
        <taxon>Rhodobacterales</taxon>
        <taxon>Roseobacteraceae</taxon>
        <taxon>Lutimaribacter</taxon>
    </lineage>
</organism>